<keyword evidence="3" id="KW-0472">Membrane</keyword>
<feature type="region of interest" description="Disordered" evidence="2">
    <location>
        <begin position="30"/>
        <end position="70"/>
    </location>
</feature>
<keyword evidence="1" id="KW-0175">Coiled coil</keyword>
<dbReference type="AlphaFoldDB" id="A0AAW4PQ78"/>
<evidence type="ECO:0000256" key="1">
    <source>
        <dbReference type="SAM" id="Coils"/>
    </source>
</evidence>
<organism evidence="5 6">
    <name type="scientific">Haloarcula rubra</name>
    <dbReference type="NCBI Taxonomy" id="2487747"/>
    <lineage>
        <taxon>Archaea</taxon>
        <taxon>Methanobacteriati</taxon>
        <taxon>Methanobacteriota</taxon>
        <taxon>Stenosarchaea group</taxon>
        <taxon>Halobacteria</taxon>
        <taxon>Halobacteriales</taxon>
        <taxon>Haloarculaceae</taxon>
        <taxon>Haloarcula</taxon>
    </lineage>
</organism>
<keyword evidence="3" id="KW-0812">Transmembrane</keyword>
<dbReference type="RefSeq" id="WP_220618350.1">
    <property type="nucleotide sequence ID" value="NZ_RKLR01000003.1"/>
</dbReference>
<keyword evidence="6" id="KW-1185">Reference proteome</keyword>
<dbReference type="EMBL" id="RKLR01000003">
    <property type="protein sequence ID" value="MBX0323381.1"/>
    <property type="molecule type" value="Genomic_DNA"/>
</dbReference>
<feature type="compositionally biased region" description="Acidic residues" evidence="2">
    <location>
        <begin position="315"/>
        <end position="345"/>
    </location>
</feature>
<gene>
    <name evidence="5" type="ORF">EGH21_10105</name>
</gene>
<feature type="transmembrane region" description="Helical" evidence="3">
    <location>
        <begin position="265"/>
        <end position="289"/>
    </location>
</feature>
<evidence type="ECO:0000256" key="3">
    <source>
        <dbReference type="SAM" id="Phobius"/>
    </source>
</evidence>
<feature type="coiled-coil region" evidence="1">
    <location>
        <begin position="159"/>
        <end position="230"/>
    </location>
</feature>
<proteinExistence type="predicted"/>
<protein>
    <submittedName>
        <fullName evidence="5">DUF4349 domain-containing protein</fullName>
    </submittedName>
</protein>
<keyword evidence="3" id="KW-1133">Transmembrane helix</keyword>
<feature type="region of interest" description="Disordered" evidence="2">
    <location>
        <begin position="301"/>
        <end position="345"/>
    </location>
</feature>
<reference evidence="5 6" key="1">
    <citation type="submission" date="2021-06" db="EMBL/GenBank/DDBJ databases">
        <title>Halomicroarcula sp. a new haloarchaeum isolated from saline soil.</title>
        <authorList>
            <person name="Duran-Viseras A."/>
            <person name="Sanchez-Porro C."/>
            <person name="Ventosa A."/>
        </authorList>
    </citation>
    <scope>NUCLEOTIDE SEQUENCE [LARGE SCALE GENOMIC DNA]</scope>
    <source>
        <strain evidence="5 6">F13</strain>
    </source>
</reference>
<dbReference type="Pfam" id="PF14257">
    <property type="entry name" value="DUF4349"/>
    <property type="match status" value="1"/>
</dbReference>
<dbReference type="InterPro" id="IPR025645">
    <property type="entry name" value="DUF4349"/>
</dbReference>
<feature type="domain" description="DUF4349" evidence="4">
    <location>
        <begin position="77"/>
        <end position="292"/>
    </location>
</feature>
<dbReference type="PROSITE" id="PS51257">
    <property type="entry name" value="PROKAR_LIPOPROTEIN"/>
    <property type="match status" value="1"/>
</dbReference>
<comment type="caution">
    <text evidence="5">The sequence shown here is derived from an EMBL/GenBank/DDBJ whole genome shotgun (WGS) entry which is preliminary data.</text>
</comment>
<evidence type="ECO:0000313" key="5">
    <source>
        <dbReference type="EMBL" id="MBX0323381.1"/>
    </source>
</evidence>
<accession>A0AAW4PQ78</accession>
<name>A0AAW4PQ78_9EURY</name>
<sequence length="345" mass="36716">MSKKSLVVALAVTLLLAGCTGMGGNPVSGDGAELATGGGGDAGSAPAAEGAQQQRADTSGGDGGSGSVQVDAAAQQRAIIKTGRMVVEVENFSQSRATIASQARQYGGYVSGSNQRLHRTGNETWTSGYVVVRVPNERYQSMQDDVAAEGTVLSEETNTEDVTDQLVDLEARLENLRQRRARLRTFYEDANDTEELLRIEEQLSDVQGQIERLEAKQRSLEQRVAFSTIRVELQEPEPGISQIRTQYHEQSLTAVFLRSVTDVYVFGRATLVTLAAAAPWLGVLALPAYGLRRLLRGRRLPRIGGTEGGGGSETAGDDETASGEGEPPEDTGDGDATDSPTDGEQ</sequence>
<dbReference type="Proteomes" id="UP001430377">
    <property type="component" value="Unassembled WGS sequence"/>
</dbReference>
<evidence type="ECO:0000256" key="2">
    <source>
        <dbReference type="SAM" id="MobiDB-lite"/>
    </source>
</evidence>
<evidence type="ECO:0000313" key="6">
    <source>
        <dbReference type="Proteomes" id="UP001430377"/>
    </source>
</evidence>
<evidence type="ECO:0000259" key="4">
    <source>
        <dbReference type="Pfam" id="PF14257"/>
    </source>
</evidence>